<organism evidence="1 2">
    <name type="scientific">Cichorium intybus</name>
    <name type="common">Chicory</name>
    <dbReference type="NCBI Taxonomy" id="13427"/>
    <lineage>
        <taxon>Eukaryota</taxon>
        <taxon>Viridiplantae</taxon>
        <taxon>Streptophyta</taxon>
        <taxon>Embryophyta</taxon>
        <taxon>Tracheophyta</taxon>
        <taxon>Spermatophyta</taxon>
        <taxon>Magnoliopsida</taxon>
        <taxon>eudicotyledons</taxon>
        <taxon>Gunneridae</taxon>
        <taxon>Pentapetalae</taxon>
        <taxon>asterids</taxon>
        <taxon>campanulids</taxon>
        <taxon>Asterales</taxon>
        <taxon>Asteraceae</taxon>
        <taxon>Cichorioideae</taxon>
        <taxon>Cichorieae</taxon>
        <taxon>Cichoriinae</taxon>
        <taxon>Cichorium</taxon>
    </lineage>
</organism>
<evidence type="ECO:0000313" key="2">
    <source>
        <dbReference type="Proteomes" id="UP001055811"/>
    </source>
</evidence>
<sequence>MVAPTTFLGSGKARIQVLTRAQTSHPLDPLSAAEIKVAVATVTVAGHFFGCGLKLSFEKVNDLVYGFMLKGIGQLPSILICYVAILDVH</sequence>
<evidence type="ECO:0000313" key="1">
    <source>
        <dbReference type="EMBL" id="KAI3766578.1"/>
    </source>
</evidence>
<reference evidence="1 2" key="2">
    <citation type="journal article" date="2022" name="Mol. Ecol. Resour.">
        <title>The genomes of chicory, endive, great burdock and yacon provide insights into Asteraceae paleo-polyploidization history and plant inulin production.</title>
        <authorList>
            <person name="Fan W."/>
            <person name="Wang S."/>
            <person name="Wang H."/>
            <person name="Wang A."/>
            <person name="Jiang F."/>
            <person name="Liu H."/>
            <person name="Zhao H."/>
            <person name="Xu D."/>
            <person name="Zhang Y."/>
        </authorList>
    </citation>
    <scope>NUCLEOTIDE SEQUENCE [LARGE SCALE GENOMIC DNA]</scope>
    <source>
        <strain evidence="2">cv. Punajuju</strain>
        <tissue evidence="1">Leaves</tissue>
    </source>
</reference>
<dbReference type="Proteomes" id="UP001055811">
    <property type="component" value="Linkage Group LG03"/>
</dbReference>
<name>A0ACB9F737_CICIN</name>
<accession>A0ACB9F737</accession>
<comment type="caution">
    <text evidence="1">The sequence shown here is derived from an EMBL/GenBank/DDBJ whole genome shotgun (WGS) entry which is preliminary data.</text>
</comment>
<gene>
    <name evidence="1" type="ORF">L2E82_16642</name>
</gene>
<proteinExistence type="predicted"/>
<dbReference type="EMBL" id="CM042011">
    <property type="protein sequence ID" value="KAI3766578.1"/>
    <property type="molecule type" value="Genomic_DNA"/>
</dbReference>
<protein>
    <submittedName>
        <fullName evidence="1">Uncharacterized protein</fullName>
    </submittedName>
</protein>
<reference evidence="2" key="1">
    <citation type="journal article" date="2022" name="Mol. Ecol. Resour.">
        <title>The genomes of chicory, endive, great burdock and yacon provide insights into Asteraceae palaeo-polyploidization history and plant inulin production.</title>
        <authorList>
            <person name="Fan W."/>
            <person name="Wang S."/>
            <person name="Wang H."/>
            <person name="Wang A."/>
            <person name="Jiang F."/>
            <person name="Liu H."/>
            <person name="Zhao H."/>
            <person name="Xu D."/>
            <person name="Zhang Y."/>
        </authorList>
    </citation>
    <scope>NUCLEOTIDE SEQUENCE [LARGE SCALE GENOMIC DNA]</scope>
    <source>
        <strain evidence="2">cv. Punajuju</strain>
    </source>
</reference>
<keyword evidence="2" id="KW-1185">Reference proteome</keyword>